<accession>A0A4R2R3G4</accession>
<dbReference type="EMBL" id="SLXQ01000003">
    <property type="protein sequence ID" value="TCP54051.1"/>
    <property type="molecule type" value="Genomic_DNA"/>
</dbReference>
<dbReference type="CDD" id="cd01066">
    <property type="entry name" value="APP_MetAP"/>
    <property type="match status" value="1"/>
</dbReference>
<dbReference type="Gene3D" id="3.40.350.10">
    <property type="entry name" value="Creatinase/prolidase N-terminal domain"/>
    <property type="match status" value="1"/>
</dbReference>
<dbReference type="SUPFAM" id="SSF53092">
    <property type="entry name" value="Creatinase/prolidase N-terminal domain"/>
    <property type="match status" value="1"/>
</dbReference>
<sequence length="396" mass="43204">MTTTVDTGQLAFPATEYAERISRVQYSAEKRALDALVITDPKNICYLTGYDAYSYYVPQALVVPVGATPEFLVLRQIDVPAARWTTHLATDQIVGYGDEYVTGTLHPMGLVAELVGASGWGRGRIGVEFDGSSFSPKGMHALEQGLPNAKLVDLDRLVEWVRTVKSDREIQTMREAALLSDHAMRTAFQRIAPGVRESEVAADTHAAMVSGVDGIYGTAPFPLFLASGERTNNPHLRWTDATFRAGQPTMIELGGHRFNYAAGLSRTVFLGEPPPAYRAFEQAVREGLAAASEVLIAGNTAARVEQVWREVIAAHGYAKNSRIGYSIGISFPDTGWVERTVSLAPDDHSVLRPNMTIHLMLAVWLDLIGYSLSETFVVRDGAPEGLSALPRELLVK</sequence>
<dbReference type="Gene3D" id="3.90.230.10">
    <property type="entry name" value="Creatinase/methionine aminopeptidase superfamily"/>
    <property type="match status" value="1"/>
</dbReference>
<reference evidence="3 4" key="1">
    <citation type="submission" date="2019-03" db="EMBL/GenBank/DDBJ databases">
        <title>Genomic Encyclopedia of Type Strains, Phase IV (KMG-IV): sequencing the most valuable type-strain genomes for metagenomic binning, comparative biology and taxonomic classification.</title>
        <authorList>
            <person name="Goeker M."/>
        </authorList>
    </citation>
    <scope>NUCLEOTIDE SEQUENCE [LARGE SCALE GENOMIC DNA]</scope>
    <source>
        <strain evidence="3 4">DSM 45765</strain>
    </source>
</reference>
<dbReference type="Pfam" id="PF00557">
    <property type="entry name" value="Peptidase_M24"/>
    <property type="match status" value="1"/>
</dbReference>
<dbReference type="PANTHER" id="PTHR46112:SF2">
    <property type="entry name" value="XAA-PRO AMINOPEPTIDASE P-RELATED"/>
    <property type="match status" value="1"/>
</dbReference>
<keyword evidence="4" id="KW-1185">Reference proteome</keyword>
<dbReference type="RefSeq" id="WP_132876833.1">
    <property type="nucleotide sequence ID" value="NZ_SLXQ01000003.1"/>
</dbReference>
<dbReference type="Pfam" id="PF01321">
    <property type="entry name" value="Creatinase_N"/>
    <property type="match status" value="1"/>
</dbReference>
<dbReference type="Proteomes" id="UP000294911">
    <property type="component" value="Unassembled WGS sequence"/>
</dbReference>
<dbReference type="InterPro" id="IPR000587">
    <property type="entry name" value="Creatinase_N"/>
</dbReference>
<dbReference type="InterPro" id="IPR029149">
    <property type="entry name" value="Creatin/AminoP/Spt16_N"/>
</dbReference>
<dbReference type="SUPFAM" id="SSF55920">
    <property type="entry name" value="Creatinase/aminopeptidase"/>
    <property type="match status" value="1"/>
</dbReference>
<dbReference type="InterPro" id="IPR036005">
    <property type="entry name" value="Creatinase/aminopeptidase-like"/>
</dbReference>
<feature type="domain" description="Peptidase M24" evidence="1">
    <location>
        <begin position="172"/>
        <end position="379"/>
    </location>
</feature>
<name>A0A4R2R3G4_9PSEU</name>
<keyword evidence="3" id="KW-0645">Protease</keyword>
<feature type="domain" description="Creatinase N-terminal" evidence="2">
    <location>
        <begin position="20"/>
        <end position="164"/>
    </location>
</feature>
<dbReference type="InterPro" id="IPR050659">
    <property type="entry name" value="Peptidase_M24B"/>
</dbReference>
<protein>
    <submittedName>
        <fullName evidence="3">Xaa-Pro aminopeptidase</fullName>
    </submittedName>
</protein>
<comment type="caution">
    <text evidence="3">The sequence shown here is derived from an EMBL/GenBank/DDBJ whole genome shotgun (WGS) entry which is preliminary data.</text>
</comment>
<organism evidence="3 4">
    <name type="scientific">Tamaricihabitans halophyticus</name>
    <dbReference type="NCBI Taxonomy" id="1262583"/>
    <lineage>
        <taxon>Bacteria</taxon>
        <taxon>Bacillati</taxon>
        <taxon>Actinomycetota</taxon>
        <taxon>Actinomycetes</taxon>
        <taxon>Pseudonocardiales</taxon>
        <taxon>Pseudonocardiaceae</taxon>
        <taxon>Tamaricihabitans</taxon>
    </lineage>
</organism>
<dbReference type="InterPro" id="IPR000994">
    <property type="entry name" value="Pept_M24"/>
</dbReference>
<dbReference type="PANTHER" id="PTHR46112">
    <property type="entry name" value="AMINOPEPTIDASE"/>
    <property type="match status" value="1"/>
</dbReference>
<evidence type="ECO:0000259" key="2">
    <source>
        <dbReference type="Pfam" id="PF01321"/>
    </source>
</evidence>
<proteinExistence type="predicted"/>
<keyword evidence="3" id="KW-0378">Hydrolase</keyword>
<dbReference type="GO" id="GO:0004177">
    <property type="term" value="F:aminopeptidase activity"/>
    <property type="evidence" value="ECO:0007669"/>
    <property type="project" value="UniProtKB-KW"/>
</dbReference>
<evidence type="ECO:0000259" key="1">
    <source>
        <dbReference type="Pfam" id="PF00557"/>
    </source>
</evidence>
<keyword evidence="3" id="KW-0031">Aminopeptidase</keyword>
<evidence type="ECO:0000313" key="3">
    <source>
        <dbReference type="EMBL" id="TCP54051.1"/>
    </source>
</evidence>
<evidence type="ECO:0000313" key="4">
    <source>
        <dbReference type="Proteomes" id="UP000294911"/>
    </source>
</evidence>
<dbReference type="AlphaFoldDB" id="A0A4R2R3G4"/>
<gene>
    <name evidence="3" type="ORF">EV191_10391</name>
</gene>
<dbReference type="OrthoDB" id="9803194at2"/>